<dbReference type="EMBL" id="JAPCWZ010000004">
    <property type="protein sequence ID" value="KAK8868118.1"/>
    <property type="molecule type" value="Genomic_DNA"/>
</dbReference>
<proteinExistence type="predicted"/>
<reference evidence="1 2" key="1">
    <citation type="journal article" date="2024" name="IMA Fungus">
        <title>Apiospora arundinis, a panoply of carbohydrate-active enzymes and secondary metabolites.</title>
        <authorList>
            <person name="Sorensen T."/>
            <person name="Petersen C."/>
            <person name="Muurmann A.T."/>
            <person name="Christiansen J.V."/>
            <person name="Brundto M.L."/>
            <person name="Overgaard C.K."/>
            <person name="Boysen A.T."/>
            <person name="Wollenberg R.D."/>
            <person name="Larsen T.O."/>
            <person name="Sorensen J.L."/>
            <person name="Nielsen K.L."/>
            <person name="Sondergaard T.E."/>
        </authorList>
    </citation>
    <scope>NUCLEOTIDE SEQUENCE [LARGE SCALE GENOMIC DNA]</scope>
    <source>
        <strain evidence="1 2">AAU 773</strain>
    </source>
</reference>
<dbReference type="InterPro" id="IPR023393">
    <property type="entry name" value="START-like_dom_sf"/>
</dbReference>
<comment type="caution">
    <text evidence="1">The sequence shown here is derived from an EMBL/GenBank/DDBJ whole genome shotgun (WGS) entry which is preliminary data.</text>
</comment>
<dbReference type="Proteomes" id="UP001390339">
    <property type="component" value="Unassembled WGS sequence"/>
</dbReference>
<dbReference type="Gene3D" id="3.30.530.20">
    <property type="match status" value="1"/>
</dbReference>
<evidence type="ECO:0000313" key="2">
    <source>
        <dbReference type="Proteomes" id="UP001390339"/>
    </source>
</evidence>
<gene>
    <name evidence="1" type="ORF">PGQ11_006696</name>
</gene>
<sequence>MLKAMGLSEPIFNKCEIEIRAPPALVQSVLMDFDRYRDWTHQSQWSITTDKKVPDLKPGDIMRVDLGGMSFRPTLVVIIRFAFTF</sequence>
<evidence type="ECO:0000313" key="1">
    <source>
        <dbReference type="EMBL" id="KAK8868118.1"/>
    </source>
</evidence>
<accession>A0ABR2IUE1</accession>
<name>A0ABR2IUE1_9PEZI</name>
<keyword evidence="2" id="KW-1185">Reference proteome</keyword>
<dbReference type="SUPFAM" id="SSF55961">
    <property type="entry name" value="Bet v1-like"/>
    <property type="match status" value="1"/>
</dbReference>
<organism evidence="1 2">
    <name type="scientific">Apiospora arundinis</name>
    <dbReference type="NCBI Taxonomy" id="335852"/>
    <lineage>
        <taxon>Eukaryota</taxon>
        <taxon>Fungi</taxon>
        <taxon>Dikarya</taxon>
        <taxon>Ascomycota</taxon>
        <taxon>Pezizomycotina</taxon>
        <taxon>Sordariomycetes</taxon>
        <taxon>Xylariomycetidae</taxon>
        <taxon>Amphisphaeriales</taxon>
        <taxon>Apiosporaceae</taxon>
        <taxon>Apiospora</taxon>
    </lineage>
</organism>
<protein>
    <submittedName>
        <fullName evidence="1">Activator of hsp90 atpase 1 family protein</fullName>
    </submittedName>
</protein>